<evidence type="ECO:0000256" key="1">
    <source>
        <dbReference type="SAM" id="MobiDB-lite"/>
    </source>
</evidence>
<proteinExistence type="predicted"/>
<accession>A0A2T2PB13</accession>
<name>A0A2T2PB13_CORCC</name>
<evidence type="ECO:0000313" key="3">
    <source>
        <dbReference type="Proteomes" id="UP000240883"/>
    </source>
</evidence>
<feature type="region of interest" description="Disordered" evidence="1">
    <location>
        <begin position="41"/>
        <end position="62"/>
    </location>
</feature>
<reference evidence="2 3" key="1">
    <citation type="journal article" date="2018" name="Front. Microbiol.">
        <title>Genome-Wide Analysis of Corynespora cassiicola Leaf Fall Disease Putative Effectors.</title>
        <authorList>
            <person name="Lopez D."/>
            <person name="Ribeiro S."/>
            <person name="Label P."/>
            <person name="Fumanal B."/>
            <person name="Venisse J.S."/>
            <person name="Kohler A."/>
            <person name="de Oliveira R.R."/>
            <person name="Labutti K."/>
            <person name="Lipzen A."/>
            <person name="Lail K."/>
            <person name="Bauer D."/>
            <person name="Ohm R.A."/>
            <person name="Barry K.W."/>
            <person name="Spatafora J."/>
            <person name="Grigoriev I.V."/>
            <person name="Martin F.M."/>
            <person name="Pujade-Renaud V."/>
        </authorList>
    </citation>
    <scope>NUCLEOTIDE SEQUENCE [LARGE SCALE GENOMIC DNA]</scope>
    <source>
        <strain evidence="2 3">Philippines</strain>
    </source>
</reference>
<dbReference type="Proteomes" id="UP000240883">
    <property type="component" value="Unassembled WGS sequence"/>
</dbReference>
<dbReference type="EMBL" id="KZ678128">
    <property type="protein sequence ID" value="PSN74853.1"/>
    <property type="molecule type" value="Genomic_DNA"/>
</dbReference>
<evidence type="ECO:0000313" key="2">
    <source>
        <dbReference type="EMBL" id="PSN74853.1"/>
    </source>
</evidence>
<protein>
    <submittedName>
        <fullName evidence="2">Uncharacterized protein</fullName>
    </submittedName>
</protein>
<dbReference type="AlphaFoldDB" id="A0A2T2PB13"/>
<organism evidence="2 3">
    <name type="scientific">Corynespora cassiicola Philippines</name>
    <dbReference type="NCBI Taxonomy" id="1448308"/>
    <lineage>
        <taxon>Eukaryota</taxon>
        <taxon>Fungi</taxon>
        <taxon>Dikarya</taxon>
        <taxon>Ascomycota</taxon>
        <taxon>Pezizomycotina</taxon>
        <taxon>Dothideomycetes</taxon>
        <taxon>Pleosporomycetidae</taxon>
        <taxon>Pleosporales</taxon>
        <taxon>Corynesporascaceae</taxon>
        <taxon>Corynespora</taxon>
    </lineage>
</organism>
<keyword evidence="3" id="KW-1185">Reference proteome</keyword>
<gene>
    <name evidence="2" type="ORF">BS50DRAFT_25767</name>
</gene>
<sequence length="210" mass="23469">MATRTLKEFASPYLGGPRLTVKIRHRRCWRRLSRQWRDWARHGSGRAGDRPPTGLANSKPPKIASGAQKRKILYEAAGIRQSLHWAGRIARAQRLGRHTQVAAAQLWGYANGCPWRLMSVGSRGRGQTALSYLVVHGLWHPSPANESSASFRRALVGARCQHRYDLLRFVSRKAWAQRSACEKFSSLSIASDGKRWQASGGQQLGAHLVP</sequence>